<evidence type="ECO:0000313" key="1">
    <source>
        <dbReference type="EMBL" id="PON94797.1"/>
    </source>
</evidence>
<gene>
    <name evidence="1" type="ORF">TorRG33x02_093100</name>
</gene>
<dbReference type="AlphaFoldDB" id="A0A2P5FAI0"/>
<dbReference type="OrthoDB" id="10293172at2759"/>
<proteinExistence type="predicted"/>
<reference evidence="2" key="1">
    <citation type="submission" date="2016-06" db="EMBL/GenBank/DDBJ databases">
        <title>Parallel loss of symbiosis genes in relatives of nitrogen-fixing non-legume Parasponia.</title>
        <authorList>
            <person name="Van Velzen R."/>
            <person name="Holmer R."/>
            <person name="Bu F."/>
            <person name="Rutten L."/>
            <person name="Van Zeijl A."/>
            <person name="Liu W."/>
            <person name="Santuari L."/>
            <person name="Cao Q."/>
            <person name="Sharma T."/>
            <person name="Shen D."/>
            <person name="Roswanjaya Y."/>
            <person name="Wardhani T."/>
            <person name="Kalhor M.S."/>
            <person name="Jansen J."/>
            <person name="Van den Hoogen J."/>
            <person name="Gungor B."/>
            <person name="Hartog M."/>
            <person name="Hontelez J."/>
            <person name="Verver J."/>
            <person name="Yang W.-C."/>
            <person name="Schijlen E."/>
            <person name="Repin R."/>
            <person name="Schilthuizen M."/>
            <person name="Schranz E."/>
            <person name="Heidstra R."/>
            <person name="Miyata K."/>
            <person name="Fedorova E."/>
            <person name="Kohlen W."/>
            <person name="Bisseling T."/>
            <person name="Smit S."/>
            <person name="Geurts R."/>
        </authorList>
    </citation>
    <scope>NUCLEOTIDE SEQUENCE [LARGE SCALE GENOMIC DNA]</scope>
    <source>
        <strain evidence="2">cv. RG33-2</strain>
    </source>
</reference>
<comment type="caution">
    <text evidence="1">The sequence shown here is derived from an EMBL/GenBank/DDBJ whole genome shotgun (WGS) entry which is preliminary data.</text>
</comment>
<dbReference type="Proteomes" id="UP000237000">
    <property type="component" value="Unassembled WGS sequence"/>
</dbReference>
<sequence length="139" mass="15937">MLKPHLKSNIGLFHSLLTCPSHPSLFFNSCHVSDSVPRSKDWISVKEFWPFDLDDLVDPASVEPFFLRELLGMAGWSEGMESGPRFDFWCRREWRALPDESLAGELEEASAVERRRLECFALSEPRLVGELTSEPKLLE</sequence>
<evidence type="ECO:0000313" key="2">
    <source>
        <dbReference type="Proteomes" id="UP000237000"/>
    </source>
</evidence>
<keyword evidence="2" id="KW-1185">Reference proteome</keyword>
<protein>
    <submittedName>
        <fullName evidence="1">Uncharacterized protein</fullName>
    </submittedName>
</protein>
<dbReference type="InParanoid" id="A0A2P5FAI0"/>
<dbReference type="EMBL" id="JXTC01000048">
    <property type="protein sequence ID" value="PON94797.1"/>
    <property type="molecule type" value="Genomic_DNA"/>
</dbReference>
<name>A0A2P5FAI0_TREOI</name>
<organism evidence="1 2">
    <name type="scientific">Trema orientale</name>
    <name type="common">Charcoal tree</name>
    <name type="synonym">Celtis orientalis</name>
    <dbReference type="NCBI Taxonomy" id="63057"/>
    <lineage>
        <taxon>Eukaryota</taxon>
        <taxon>Viridiplantae</taxon>
        <taxon>Streptophyta</taxon>
        <taxon>Embryophyta</taxon>
        <taxon>Tracheophyta</taxon>
        <taxon>Spermatophyta</taxon>
        <taxon>Magnoliopsida</taxon>
        <taxon>eudicotyledons</taxon>
        <taxon>Gunneridae</taxon>
        <taxon>Pentapetalae</taxon>
        <taxon>rosids</taxon>
        <taxon>fabids</taxon>
        <taxon>Rosales</taxon>
        <taxon>Cannabaceae</taxon>
        <taxon>Trema</taxon>
    </lineage>
</organism>
<accession>A0A2P5FAI0</accession>